<keyword evidence="3 5" id="KW-0288">FMN</keyword>
<evidence type="ECO:0000259" key="6">
    <source>
        <dbReference type="Pfam" id="PF00881"/>
    </source>
</evidence>
<dbReference type="AlphaFoldDB" id="A0A4R2P8A7"/>
<evidence type="ECO:0000256" key="3">
    <source>
        <dbReference type="ARBA" id="ARBA00022643"/>
    </source>
</evidence>
<comment type="similarity">
    <text evidence="1 5">Belongs to the flavin oxidoreductase frp family.</text>
</comment>
<keyword evidence="5" id="KW-0521">NADP</keyword>
<evidence type="ECO:0000256" key="5">
    <source>
        <dbReference type="PIRNR" id="PIRNR005426"/>
    </source>
</evidence>
<feature type="domain" description="Nitroreductase" evidence="6">
    <location>
        <begin position="9"/>
        <end position="165"/>
    </location>
</feature>
<dbReference type="Gene3D" id="3.40.109.10">
    <property type="entry name" value="NADH Oxidase"/>
    <property type="match status" value="1"/>
</dbReference>
<keyword evidence="4 5" id="KW-0560">Oxidoreductase</keyword>
<dbReference type="InterPro" id="IPR029479">
    <property type="entry name" value="Nitroreductase"/>
</dbReference>
<comment type="caution">
    <text evidence="7">The sequence shown here is derived from an EMBL/GenBank/DDBJ whole genome shotgun (WGS) entry which is preliminary data.</text>
</comment>
<reference evidence="7 8" key="1">
    <citation type="submission" date="2019-03" db="EMBL/GenBank/DDBJ databases">
        <title>Genomic Encyclopedia of Type Strains, Phase IV (KMG-IV): sequencing the most valuable type-strain genomes for metagenomic binning, comparative biology and taxonomic classification.</title>
        <authorList>
            <person name="Goeker M."/>
        </authorList>
    </citation>
    <scope>NUCLEOTIDE SEQUENCE [LARGE SCALE GENOMIC DNA]</scope>
    <source>
        <strain evidence="7 8">DSM 19377</strain>
    </source>
</reference>
<organism evidence="7 8">
    <name type="scientific">Scopulibacillus darangshiensis</name>
    <dbReference type="NCBI Taxonomy" id="442528"/>
    <lineage>
        <taxon>Bacteria</taxon>
        <taxon>Bacillati</taxon>
        <taxon>Bacillota</taxon>
        <taxon>Bacilli</taxon>
        <taxon>Bacillales</taxon>
        <taxon>Sporolactobacillaceae</taxon>
        <taxon>Scopulibacillus</taxon>
    </lineage>
</organism>
<evidence type="ECO:0000256" key="2">
    <source>
        <dbReference type="ARBA" id="ARBA00022630"/>
    </source>
</evidence>
<evidence type="ECO:0000256" key="1">
    <source>
        <dbReference type="ARBA" id="ARBA00008366"/>
    </source>
</evidence>
<dbReference type="InterPro" id="IPR016446">
    <property type="entry name" value="Flavin_OxRdtase_Frp"/>
</dbReference>
<dbReference type="SUPFAM" id="SSF55469">
    <property type="entry name" value="FMN-dependent nitroreductase-like"/>
    <property type="match status" value="1"/>
</dbReference>
<dbReference type="InterPro" id="IPR000415">
    <property type="entry name" value="Nitroreductase-like"/>
</dbReference>
<evidence type="ECO:0000313" key="8">
    <source>
        <dbReference type="Proteomes" id="UP000295416"/>
    </source>
</evidence>
<dbReference type="PANTHER" id="PTHR43425">
    <property type="entry name" value="OXYGEN-INSENSITIVE NADPH NITROREDUCTASE"/>
    <property type="match status" value="1"/>
</dbReference>
<dbReference type="Proteomes" id="UP000295416">
    <property type="component" value="Unassembled WGS sequence"/>
</dbReference>
<keyword evidence="8" id="KW-1185">Reference proteome</keyword>
<protein>
    <submittedName>
        <fullName evidence="7">FMN reductase (NADPH)</fullName>
    </submittedName>
</protein>
<sequence length="250" mass="28407">MINQTIQTIMAHRSIRKFKDQALSAVQIETLVKSAQAAATSSYLQTYSIIGVTDLDKKKQLSEVGRNQTCIVENGHLFVFCADLYRHHFIGGLENADIKTSLESTETFMVSLIDTALAAENLVIAAESMDLGICYIGGLRNDARKVSEILGLPDRVIPLFGLCVGLPDEKPEQKPRLPWTHVYHENTYEPDREAYRDDLDEYNRLIANYYDKRTNGERSEGWTEQIAHALSHPHRTYMKDFLKEKGFPLK</sequence>
<evidence type="ECO:0000313" key="7">
    <source>
        <dbReference type="EMBL" id="TCP31142.1"/>
    </source>
</evidence>
<gene>
    <name evidence="7" type="ORF">EV207_10323</name>
</gene>
<dbReference type="EMBL" id="SLXK01000003">
    <property type="protein sequence ID" value="TCP31142.1"/>
    <property type="molecule type" value="Genomic_DNA"/>
</dbReference>
<dbReference type="NCBIfam" id="NF008033">
    <property type="entry name" value="PRK10765.1"/>
    <property type="match status" value="1"/>
</dbReference>
<dbReference type="PIRSF" id="PIRSF005426">
    <property type="entry name" value="Frp"/>
    <property type="match status" value="1"/>
</dbReference>
<keyword evidence="2 5" id="KW-0285">Flavoprotein</keyword>
<dbReference type="CDD" id="cd02146">
    <property type="entry name" value="NfsA-like"/>
    <property type="match status" value="1"/>
</dbReference>
<proteinExistence type="inferred from homology"/>
<dbReference type="OrthoDB" id="9775805at2"/>
<dbReference type="PANTHER" id="PTHR43425:SF3">
    <property type="entry name" value="NADPH-DEPENDENT OXIDOREDUCTASE"/>
    <property type="match status" value="1"/>
</dbReference>
<dbReference type="GO" id="GO:0016491">
    <property type="term" value="F:oxidoreductase activity"/>
    <property type="evidence" value="ECO:0007669"/>
    <property type="project" value="UniProtKB-UniRule"/>
</dbReference>
<name>A0A4R2P8A7_9BACL</name>
<evidence type="ECO:0000256" key="4">
    <source>
        <dbReference type="ARBA" id="ARBA00023002"/>
    </source>
</evidence>
<dbReference type="Pfam" id="PF00881">
    <property type="entry name" value="Nitroreductase"/>
    <property type="match status" value="1"/>
</dbReference>
<accession>A0A4R2P8A7</accession>